<feature type="non-terminal residue" evidence="1">
    <location>
        <position position="92"/>
    </location>
</feature>
<dbReference type="EMBL" id="BTRK01000004">
    <property type="protein sequence ID" value="GMR49501.1"/>
    <property type="molecule type" value="Genomic_DNA"/>
</dbReference>
<evidence type="ECO:0000313" key="2">
    <source>
        <dbReference type="Proteomes" id="UP001328107"/>
    </source>
</evidence>
<gene>
    <name evidence="1" type="ORF">PMAYCL1PPCAC_19696</name>
</gene>
<organism evidence="1 2">
    <name type="scientific">Pristionchus mayeri</name>
    <dbReference type="NCBI Taxonomy" id="1317129"/>
    <lineage>
        <taxon>Eukaryota</taxon>
        <taxon>Metazoa</taxon>
        <taxon>Ecdysozoa</taxon>
        <taxon>Nematoda</taxon>
        <taxon>Chromadorea</taxon>
        <taxon>Rhabditida</taxon>
        <taxon>Rhabditina</taxon>
        <taxon>Diplogasteromorpha</taxon>
        <taxon>Diplogasteroidea</taxon>
        <taxon>Neodiplogasteridae</taxon>
        <taxon>Pristionchus</taxon>
    </lineage>
</organism>
<comment type="caution">
    <text evidence="1">The sequence shown here is derived from an EMBL/GenBank/DDBJ whole genome shotgun (WGS) entry which is preliminary data.</text>
</comment>
<keyword evidence="2" id="KW-1185">Reference proteome</keyword>
<dbReference type="AlphaFoldDB" id="A0AAN5I3D9"/>
<accession>A0AAN5I3D9</accession>
<sequence>LTADKVAVVNKSQFLMDLSSMVRSININSSQEYYARKPLFGIDRADWPSIIIGLFNNKLDKLQIKNTAVLHCPAADTLAQELLSIGKKIWFT</sequence>
<feature type="non-terminal residue" evidence="1">
    <location>
        <position position="1"/>
    </location>
</feature>
<name>A0AAN5I3D9_9BILA</name>
<dbReference type="Proteomes" id="UP001328107">
    <property type="component" value="Unassembled WGS sequence"/>
</dbReference>
<protein>
    <submittedName>
        <fullName evidence="1">Uncharacterized protein</fullName>
    </submittedName>
</protein>
<proteinExistence type="predicted"/>
<evidence type="ECO:0000313" key="1">
    <source>
        <dbReference type="EMBL" id="GMR49501.1"/>
    </source>
</evidence>
<reference evidence="2" key="1">
    <citation type="submission" date="2022-10" db="EMBL/GenBank/DDBJ databases">
        <title>Genome assembly of Pristionchus species.</title>
        <authorList>
            <person name="Yoshida K."/>
            <person name="Sommer R.J."/>
        </authorList>
    </citation>
    <scope>NUCLEOTIDE SEQUENCE [LARGE SCALE GENOMIC DNA]</scope>
    <source>
        <strain evidence="2">RS5460</strain>
    </source>
</reference>